<dbReference type="PANTHER" id="PTHR43085:SF1">
    <property type="entry name" value="PSEUDOURIDINE KINASE-RELATED"/>
    <property type="match status" value="1"/>
</dbReference>
<dbReference type="RefSeq" id="WP_204911770.1">
    <property type="nucleotide sequence ID" value="NZ_BAAAYR010000001.1"/>
</dbReference>
<evidence type="ECO:0000256" key="2">
    <source>
        <dbReference type="ARBA" id="ARBA00022679"/>
    </source>
</evidence>
<evidence type="ECO:0000259" key="6">
    <source>
        <dbReference type="Pfam" id="PF00294"/>
    </source>
</evidence>
<keyword evidence="4 7" id="KW-0418">Kinase</keyword>
<organism evidence="7 8">
    <name type="scientific">Microlunatus spumicola</name>
    <dbReference type="NCBI Taxonomy" id="81499"/>
    <lineage>
        <taxon>Bacteria</taxon>
        <taxon>Bacillati</taxon>
        <taxon>Actinomycetota</taxon>
        <taxon>Actinomycetes</taxon>
        <taxon>Propionibacteriales</taxon>
        <taxon>Propionibacteriaceae</taxon>
        <taxon>Microlunatus</taxon>
    </lineage>
</organism>
<dbReference type="InterPro" id="IPR029056">
    <property type="entry name" value="Ribokinase-like"/>
</dbReference>
<protein>
    <submittedName>
        <fullName evidence="7">Carbohydrate kinase</fullName>
    </submittedName>
</protein>
<dbReference type="Gene3D" id="3.40.1190.20">
    <property type="match status" value="1"/>
</dbReference>
<dbReference type="InterPro" id="IPR050306">
    <property type="entry name" value="PfkB_Carbo_kinase"/>
</dbReference>
<evidence type="ECO:0000256" key="4">
    <source>
        <dbReference type="ARBA" id="ARBA00022777"/>
    </source>
</evidence>
<keyword evidence="5" id="KW-0067">ATP-binding</keyword>
<reference evidence="8" key="1">
    <citation type="journal article" date="2019" name="Int. J. Syst. Evol. Microbiol.">
        <title>The Global Catalogue of Microorganisms (GCM) 10K type strain sequencing project: providing services to taxonomists for standard genome sequencing and annotation.</title>
        <authorList>
            <consortium name="The Broad Institute Genomics Platform"/>
            <consortium name="The Broad Institute Genome Sequencing Center for Infectious Disease"/>
            <person name="Wu L."/>
            <person name="Ma J."/>
        </authorList>
    </citation>
    <scope>NUCLEOTIDE SEQUENCE [LARGE SCALE GENOMIC DNA]</scope>
    <source>
        <strain evidence="8">JCM 16540</strain>
    </source>
</reference>
<evidence type="ECO:0000313" key="8">
    <source>
        <dbReference type="Proteomes" id="UP001500767"/>
    </source>
</evidence>
<sequence>MSATDPSLLGAPEAGPAVVVAGDAFVDLTSTTAADGGPAYAPHPGGSCLNVAVGLGRLGVLTGLLARVSDDGFGGLVRRHLTGSGVAGTFLLPSTDPTGLSVADVVDGVAGYRFYNEGTADRGLRPEHLAGLALPAGAALHVGSVALAYEPQAGTLTGLLRAEAGRRLISLDPNVRPSVIADRDRYLAQLDDWVALSDVVKVSDEDLAWLHPGEDVETVARRWLEAGPALVLVTSGAAGAWAATAAAEARVPTPRVVVADTVGAGDAFMSATLAFLWRTGRLDRAGAGSLDRADLEALLAYAARVAADTCTRAGAEPPRWDDGFVPEPPVS</sequence>
<comment type="caution">
    <text evidence="7">The sequence shown here is derived from an EMBL/GenBank/DDBJ whole genome shotgun (WGS) entry which is preliminary data.</text>
</comment>
<dbReference type="Proteomes" id="UP001500767">
    <property type="component" value="Unassembled WGS sequence"/>
</dbReference>
<dbReference type="GO" id="GO:0016301">
    <property type="term" value="F:kinase activity"/>
    <property type="evidence" value="ECO:0007669"/>
    <property type="project" value="UniProtKB-KW"/>
</dbReference>
<keyword evidence="3" id="KW-0547">Nucleotide-binding</keyword>
<evidence type="ECO:0000313" key="7">
    <source>
        <dbReference type="EMBL" id="GAA3558464.1"/>
    </source>
</evidence>
<dbReference type="PANTHER" id="PTHR43085">
    <property type="entry name" value="HEXOKINASE FAMILY MEMBER"/>
    <property type="match status" value="1"/>
</dbReference>
<dbReference type="EMBL" id="BAAAYR010000001">
    <property type="protein sequence ID" value="GAA3558464.1"/>
    <property type="molecule type" value="Genomic_DNA"/>
</dbReference>
<accession>A0ABP6X0G9</accession>
<comment type="similarity">
    <text evidence="1">Belongs to the carbohydrate kinase PfkB family.</text>
</comment>
<proteinExistence type="inferred from homology"/>
<feature type="domain" description="Carbohydrate kinase PfkB" evidence="6">
    <location>
        <begin position="18"/>
        <end position="318"/>
    </location>
</feature>
<dbReference type="Pfam" id="PF00294">
    <property type="entry name" value="PfkB"/>
    <property type="match status" value="1"/>
</dbReference>
<gene>
    <name evidence="7" type="ORF">GCM10022197_12250</name>
</gene>
<evidence type="ECO:0000256" key="3">
    <source>
        <dbReference type="ARBA" id="ARBA00022741"/>
    </source>
</evidence>
<evidence type="ECO:0000256" key="1">
    <source>
        <dbReference type="ARBA" id="ARBA00010688"/>
    </source>
</evidence>
<dbReference type="InterPro" id="IPR011611">
    <property type="entry name" value="PfkB_dom"/>
</dbReference>
<name>A0ABP6X0G9_9ACTN</name>
<evidence type="ECO:0000256" key="5">
    <source>
        <dbReference type="ARBA" id="ARBA00022840"/>
    </source>
</evidence>
<keyword evidence="2" id="KW-0808">Transferase</keyword>
<keyword evidence="8" id="KW-1185">Reference proteome</keyword>
<dbReference type="SUPFAM" id="SSF53613">
    <property type="entry name" value="Ribokinase-like"/>
    <property type="match status" value="1"/>
</dbReference>
<dbReference type="CDD" id="cd01167">
    <property type="entry name" value="bac_FRK"/>
    <property type="match status" value="1"/>
</dbReference>